<comment type="caution">
    <text evidence="1">The sequence shown here is derived from an EMBL/GenBank/DDBJ whole genome shotgun (WGS) entry which is preliminary data.</text>
</comment>
<evidence type="ECO:0008006" key="3">
    <source>
        <dbReference type="Google" id="ProtNLM"/>
    </source>
</evidence>
<evidence type="ECO:0000313" key="1">
    <source>
        <dbReference type="EMBL" id="KAL3399946.1"/>
    </source>
</evidence>
<dbReference type="EMBL" id="JBJJXI010000054">
    <property type="protein sequence ID" value="KAL3399946.1"/>
    <property type="molecule type" value="Genomic_DNA"/>
</dbReference>
<dbReference type="AlphaFoldDB" id="A0ABD2X3Q3"/>
<reference evidence="1 2" key="1">
    <citation type="journal article" date="2024" name="bioRxiv">
        <title>A reference genome for Trichogramma kaykai: A tiny desert-dwelling parasitoid wasp with competing sex-ratio distorters.</title>
        <authorList>
            <person name="Culotta J."/>
            <person name="Lindsey A.R."/>
        </authorList>
    </citation>
    <scope>NUCLEOTIDE SEQUENCE [LARGE SCALE GENOMIC DNA]</scope>
    <source>
        <strain evidence="1 2">KSX58</strain>
    </source>
</reference>
<protein>
    <recommendedName>
        <fullName evidence="3">Secreted protein</fullName>
    </recommendedName>
</protein>
<gene>
    <name evidence="1" type="ORF">TKK_006576</name>
</gene>
<organism evidence="1 2">
    <name type="scientific">Trichogramma kaykai</name>
    <dbReference type="NCBI Taxonomy" id="54128"/>
    <lineage>
        <taxon>Eukaryota</taxon>
        <taxon>Metazoa</taxon>
        <taxon>Ecdysozoa</taxon>
        <taxon>Arthropoda</taxon>
        <taxon>Hexapoda</taxon>
        <taxon>Insecta</taxon>
        <taxon>Pterygota</taxon>
        <taxon>Neoptera</taxon>
        <taxon>Endopterygota</taxon>
        <taxon>Hymenoptera</taxon>
        <taxon>Apocrita</taxon>
        <taxon>Proctotrupomorpha</taxon>
        <taxon>Chalcidoidea</taxon>
        <taxon>Trichogrammatidae</taxon>
        <taxon>Trichogramma</taxon>
    </lineage>
</organism>
<sequence>MPIIQTFVFLYYSRQAVRLCFFSLASKRQSSDESRIILSILKLANQYPCEVRILFSTSSWNRREIFSRS</sequence>
<proteinExistence type="predicted"/>
<name>A0ABD2X3Q3_9HYME</name>
<keyword evidence="2" id="KW-1185">Reference proteome</keyword>
<evidence type="ECO:0000313" key="2">
    <source>
        <dbReference type="Proteomes" id="UP001627154"/>
    </source>
</evidence>
<accession>A0ABD2X3Q3</accession>
<dbReference type="Proteomes" id="UP001627154">
    <property type="component" value="Unassembled WGS sequence"/>
</dbReference>